<name>A0ABR9N7I1_9STAP</name>
<dbReference type="GeneID" id="98344456"/>
<evidence type="ECO:0000313" key="2">
    <source>
        <dbReference type="EMBL" id="MBE2127977.1"/>
    </source>
</evidence>
<reference evidence="2 3" key="1">
    <citation type="submission" date="2020-10" db="EMBL/GenBank/DDBJ databases">
        <title>Phenotypic and genomic profiling of Staphylococcus argenteus in Canada and the United States and recommendations for clinical result reporting.</title>
        <authorList>
            <person name="Eshaghi A."/>
            <person name="Bommersbach C."/>
            <person name="Zitterman S."/>
            <person name="Burnham C.-A.D."/>
            <person name="Patel R."/>
            <person name="Schuetz A.N."/>
            <person name="Patel S.N."/>
            <person name="Kus J.V."/>
        </authorList>
    </citation>
    <scope>NUCLEOTIDE SEQUENCE [LARGE SCALE GENOMIC DNA]</scope>
    <source>
        <strain evidence="2 3">DSM 28300</strain>
    </source>
</reference>
<accession>A0ABR9N7I1</accession>
<feature type="transmembrane region" description="Helical" evidence="1">
    <location>
        <begin position="80"/>
        <end position="107"/>
    </location>
</feature>
<dbReference type="Proteomes" id="UP000596960">
    <property type="component" value="Unassembled WGS sequence"/>
</dbReference>
<dbReference type="EMBL" id="JADAMT010000003">
    <property type="protein sequence ID" value="MBE2127977.1"/>
    <property type="molecule type" value="Genomic_DNA"/>
</dbReference>
<keyword evidence="1" id="KW-0472">Membrane</keyword>
<gene>
    <name evidence="2" type="ORF">ILQ21_02685</name>
</gene>
<dbReference type="RefSeq" id="WP_191239428.1">
    <property type="nucleotide sequence ID" value="NZ_CBCSFW010000004.1"/>
</dbReference>
<evidence type="ECO:0008006" key="4">
    <source>
        <dbReference type="Google" id="ProtNLM"/>
    </source>
</evidence>
<proteinExistence type="predicted"/>
<organism evidence="2 3">
    <name type="scientific">Staphylococcus schweitzeri</name>
    <dbReference type="NCBI Taxonomy" id="1654388"/>
    <lineage>
        <taxon>Bacteria</taxon>
        <taxon>Bacillati</taxon>
        <taxon>Bacillota</taxon>
        <taxon>Bacilli</taxon>
        <taxon>Bacillales</taxon>
        <taxon>Staphylococcaceae</taxon>
        <taxon>Staphylococcus</taxon>
    </lineage>
</organism>
<keyword evidence="1" id="KW-1133">Transmembrane helix</keyword>
<keyword evidence="3" id="KW-1185">Reference proteome</keyword>
<sequence length="142" mass="16025">MNMNLIIGKIAIWIGIVVQICYNVYIVRGITLVFYIYSKGPSPEIAVSIELIIILIISLPPILTAINLSNKREVKGALFIVYAIVALCMTNYFSSMLWIVSGIFLIWTEYSKDESTDEGENKTVNIESTENRIESKDNITKK</sequence>
<comment type="caution">
    <text evidence="2">The sequence shown here is derived from an EMBL/GenBank/DDBJ whole genome shotgun (WGS) entry which is preliminary data.</text>
</comment>
<protein>
    <recommendedName>
        <fullName evidence="4">MFS transporter</fullName>
    </recommendedName>
</protein>
<feature type="transmembrane region" description="Helical" evidence="1">
    <location>
        <begin position="12"/>
        <end position="37"/>
    </location>
</feature>
<keyword evidence="1" id="KW-0812">Transmembrane</keyword>
<evidence type="ECO:0000313" key="3">
    <source>
        <dbReference type="Proteomes" id="UP000596960"/>
    </source>
</evidence>
<feature type="transmembrane region" description="Helical" evidence="1">
    <location>
        <begin position="49"/>
        <end position="68"/>
    </location>
</feature>
<evidence type="ECO:0000256" key="1">
    <source>
        <dbReference type="SAM" id="Phobius"/>
    </source>
</evidence>